<proteinExistence type="predicted"/>
<evidence type="ECO:0000256" key="1">
    <source>
        <dbReference type="SAM" id="MobiDB-lite"/>
    </source>
</evidence>
<feature type="compositionally biased region" description="Low complexity" evidence="1">
    <location>
        <begin position="172"/>
        <end position="189"/>
    </location>
</feature>
<feature type="signal peptide" evidence="2">
    <location>
        <begin position="1"/>
        <end position="19"/>
    </location>
</feature>
<accession>A0A0N5AED6</accession>
<organism evidence="3 4">
    <name type="scientific">Syphacia muris</name>
    <dbReference type="NCBI Taxonomy" id="451379"/>
    <lineage>
        <taxon>Eukaryota</taxon>
        <taxon>Metazoa</taxon>
        <taxon>Ecdysozoa</taxon>
        <taxon>Nematoda</taxon>
        <taxon>Chromadorea</taxon>
        <taxon>Rhabditida</taxon>
        <taxon>Spirurina</taxon>
        <taxon>Oxyuridomorpha</taxon>
        <taxon>Oxyuroidea</taxon>
        <taxon>Oxyuridae</taxon>
        <taxon>Syphacia</taxon>
    </lineage>
</organism>
<protein>
    <submittedName>
        <fullName evidence="4">Transcription factor SPT20 homolog</fullName>
    </submittedName>
</protein>
<keyword evidence="2" id="KW-0732">Signal</keyword>
<dbReference type="Proteomes" id="UP000046393">
    <property type="component" value="Unplaced"/>
</dbReference>
<feature type="region of interest" description="Disordered" evidence="1">
    <location>
        <begin position="164"/>
        <end position="189"/>
    </location>
</feature>
<feature type="chain" id="PRO_5005892989" evidence="2">
    <location>
        <begin position="20"/>
        <end position="311"/>
    </location>
</feature>
<dbReference type="AlphaFoldDB" id="A0A0N5AED6"/>
<evidence type="ECO:0000313" key="3">
    <source>
        <dbReference type="Proteomes" id="UP000046393"/>
    </source>
</evidence>
<name>A0A0N5AED6_9BILA</name>
<sequence length="311" mass="34770">MFVWVLIAAVFVGHRLTAAQQPWVAPNAQQLEANLLRLGWKLKPHTAEQTQFNQMQEQQLQQLFKPSYFVQPQQISVQLQQQQQQQQNLIYQPQPYQLQQPQQQQILQPLSLTAPQLQLQPISNNVPLSSVPQQQQQPQPTMYLQPVMHGTVQQSMDPIPISVKSQPRQPNIIPSPVTTPTLSSPTPVITSLPVQNPPEASLLSSPSSPSPILLPLLPSYHEPLQLPGISQQLLPVPVQPVSAQPQLLPLSQPVIAANNPTTTAKLNSLPKTTAQFILRSKRQTFPPQPAPYQPRVEDYNLPPFYQVSPVD</sequence>
<evidence type="ECO:0000256" key="2">
    <source>
        <dbReference type="SAM" id="SignalP"/>
    </source>
</evidence>
<reference evidence="4" key="1">
    <citation type="submission" date="2017-02" db="UniProtKB">
        <authorList>
            <consortium name="WormBaseParasite"/>
        </authorList>
    </citation>
    <scope>IDENTIFICATION</scope>
</reference>
<evidence type="ECO:0000313" key="4">
    <source>
        <dbReference type="WBParaSite" id="SMUV_0000258601-mRNA-1"/>
    </source>
</evidence>
<dbReference type="WBParaSite" id="SMUV_0000258601-mRNA-1">
    <property type="protein sequence ID" value="SMUV_0000258601-mRNA-1"/>
    <property type="gene ID" value="SMUV_0000258601"/>
</dbReference>
<keyword evidence="3" id="KW-1185">Reference proteome</keyword>